<dbReference type="PANTHER" id="PTHR37317:SF1">
    <property type="entry name" value="ZINC-RIBBON DOMAIN-CONTAINING PROTEIN-RELATED"/>
    <property type="match status" value="1"/>
</dbReference>
<feature type="domain" description="Treble clef zinc finger" evidence="1">
    <location>
        <begin position="81"/>
        <end position="135"/>
    </location>
</feature>
<feature type="domain" description="Treble clef zinc finger" evidence="1">
    <location>
        <begin position="221"/>
        <end position="275"/>
    </location>
</feature>
<dbReference type="Proteomes" id="UP000014020">
    <property type="component" value="Unassembled WGS sequence"/>
</dbReference>
<evidence type="ECO:0000259" key="1">
    <source>
        <dbReference type="Pfam" id="PF14311"/>
    </source>
</evidence>
<dbReference type="RefSeq" id="WP_016121192.1">
    <property type="nucleotide sequence ID" value="NZ_KB976679.1"/>
</dbReference>
<dbReference type="Pfam" id="PF14311">
    <property type="entry name" value="DUF4379"/>
    <property type="match status" value="7"/>
</dbReference>
<dbReference type="EMBL" id="AHFE01000070">
    <property type="protein sequence ID" value="EOP32815.1"/>
    <property type="molecule type" value="Genomic_DNA"/>
</dbReference>
<comment type="caution">
    <text evidence="2">The sequence shown here is derived from an EMBL/GenBank/DDBJ whole genome shotgun (WGS) entry which is preliminary data.</text>
</comment>
<dbReference type="InterPro" id="IPR025487">
    <property type="entry name" value="DUF4379"/>
</dbReference>
<evidence type="ECO:0000313" key="3">
    <source>
        <dbReference type="Proteomes" id="UP000014020"/>
    </source>
</evidence>
<name>R8MEK1_BACCX</name>
<sequence length="626" mass="73030">MENSLAIRNPELAKQWHETKNGKLTPFHVTFGSNKKAWWKCEKEHEWEASTWNRHKGRGCPYCANKKVCIDNCLATLNPEIARQWHPTKNGTLTPYDVVVGSYKKVWWMCEEGHAWETKVYRRAKHGSGCLYCCGQKTLFEKSITVTHPELLKEWHPSKNTSVDPSTISFGSERKVWWKCEKGHEWKISVYSRTRKKTGCPYCSGRNATIDNCLAKVHPEISKEWHPIKNGLLTPSDVTPKSGRKVWWMCEKGHEWKTTANQRVVGTNCPFCKPRTSFPEQTIFYFINNRFKNTLSQHLTEDGVEFDIFNSELSFVIEYDGYYWHRKRYEQDVKKSEYVAQKGFLLIRVREEGLQRINNNSTINISVGNPPSFNELNNVISEIFKLIFQHNNLCCEKVNIDTENKKYDITKLFKKKNIENSIAFQYPHLVKEWHPTKNNELKPEHFKKGAHLKVWWKCEKGHEWESAIYSRTTGVGCPYCANKRVCIDNCLATLNPEIAKQWHPTKNGILTPYDVVVGSYTKVWWMCEKGHEWETNAHNRTKGSGCPYCTNRKICIDNCLATLNSELAKEWHPTKNGTLTPYDVTRSSSKRVWWKCNEGHEWETSVNNRAYGSGCLYCSRKNKLRK</sequence>
<feature type="domain" description="Treble clef zinc finger" evidence="1">
    <location>
        <begin position="12"/>
        <end position="66"/>
    </location>
</feature>
<gene>
    <name evidence="2" type="ORF">IK1_05988</name>
</gene>
<dbReference type="Gene3D" id="3.40.960.10">
    <property type="entry name" value="VSR Endonuclease"/>
    <property type="match status" value="1"/>
</dbReference>
<dbReference type="PATRIC" id="fig|1053236.3.peg.6112"/>
<accession>R8MEK1</accession>
<organism evidence="2 3">
    <name type="scientific">Bacillus cereus (strain VD146)</name>
    <dbReference type="NCBI Taxonomy" id="1053236"/>
    <lineage>
        <taxon>Bacteria</taxon>
        <taxon>Bacillati</taxon>
        <taxon>Bacillota</taxon>
        <taxon>Bacilli</taxon>
        <taxon>Bacillales</taxon>
        <taxon>Bacillaceae</taxon>
        <taxon>Bacillus</taxon>
        <taxon>Bacillus cereus group</taxon>
    </lineage>
</organism>
<evidence type="ECO:0000313" key="2">
    <source>
        <dbReference type="EMBL" id="EOP32815.1"/>
    </source>
</evidence>
<dbReference type="PANTHER" id="PTHR37317">
    <property type="entry name" value="BLR8090 PROTEIN"/>
    <property type="match status" value="1"/>
</dbReference>
<dbReference type="AlphaFoldDB" id="R8MEK1"/>
<proteinExistence type="predicted"/>
<feature type="domain" description="Treble clef zinc finger" evidence="1">
    <location>
        <begin position="151"/>
        <end position="206"/>
    </location>
</feature>
<protein>
    <recommendedName>
        <fullName evidence="1">Treble clef zinc finger domain-containing protein</fullName>
    </recommendedName>
</protein>
<feature type="domain" description="Treble clef zinc finger" evidence="1">
    <location>
        <begin position="429"/>
        <end position="483"/>
    </location>
</feature>
<feature type="domain" description="Treble clef zinc finger" evidence="1">
    <location>
        <begin position="498"/>
        <end position="552"/>
    </location>
</feature>
<feature type="domain" description="Treble clef zinc finger" evidence="1">
    <location>
        <begin position="567"/>
        <end position="621"/>
    </location>
</feature>
<reference evidence="3" key="1">
    <citation type="submission" date="2012-12" db="EMBL/GenBank/DDBJ databases">
        <title>The genome sequence of Bacillus cereus VD146.</title>
        <authorList>
            <consortium name="The Broad Institute Genome Sequencing Platform"/>
            <consortium name="The Broad Institute Genome Sequencing Center for Infectious Disease"/>
            <person name="Feldgarden M."/>
            <person name="Van der Auwera G.A."/>
            <person name="Mahillon J."/>
            <person name="Duprez V."/>
            <person name="Timmery S."/>
            <person name="Mattelet C."/>
            <person name="Dierick K."/>
            <person name="Sun M."/>
            <person name="Yu Z."/>
            <person name="Zhu L."/>
            <person name="Hu X."/>
            <person name="Shank E.B."/>
            <person name="Swiecicka I."/>
            <person name="Hansen B.M."/>
            <person name="Andrup L."/>
            <person name="Walker B."/>
            <person name="Young S.K."/>
            <person name="Zeng Q."/>
            <person name="Gargeya S."/>
            <person name="Fitzgerald M."/>
            <person name="Haas B."/>
            <person name="Abouelleil A."/>
            <person name="Alvarado L."/>
            <person name="Arachchi H.M."/>
            <person name="Berlin A.M."/>
            <person name="Chapman S.B."/>
            <person name="Dewar J."/>
            <person name="Goldberg J."/>
            <person name="Griggs A."/>
            <person name="Gujja S."/>
            <person name="Hansen M."/>
            <person name="Howarth C."/>
            <person name="Imamovic A."/>
            <person name="Larimer J."/>
            <person name="McCowan C."/>
            <person name="Murphy C."/>
            <person name="Neiman D."/>
            <person name="Pearson M."/>
            <person name="Priest M."/>
            <person name="Roberts A."/>
            <person name="Saif S."/>
            <person name="Shea T."/>
            <person name="Sisk P."/>
            <person name="Sykes S."/>
            <person name="Wortman J."/>
            <person name="Nusbaum C."/>
            <person name="Birren B."/>
        </authorList>
    </citation>
    <scope>NUCLEOTIDE SEQUENCE [LARGE SCALE GENOMIC DNA]</scope>
    <source>
        <strain evidence="3">VD146</strain>
    </source>
</reference>
<dbReference type="HOGENOM" id="CLU_527547_0_0_9"/>